<dbReference type="CDD" id="cd05243">
    <property type="entry name" value="SDR_a5"/>
    <property type="match status" value="1"/>
</dbReference>
<dbReference type="Proteomes" id="UP000281061">
    <property type="component" value="Unassembled WGS sequence"/>
</dbReference>
<protein>
    <submittedName>
        <fullName evidence="4">SDR family NAD(P)-dependent oxidoreductase</fullName>
    </submittedName>
    <submittedName>
        <fullName evidence="2">SDR family oxidoreductase</fullName>
    </submittedName>
</protein>
<dbReference type="KEGG" id="lpg:BB562_04285"/>
<accession>A0A2I0Z6Q5</accession>
<dbReference type="Proteomes" id="UP000276249">
    <property type="component" value="Unassembled WGS sequence"/>
</dbReference>
<dbReference type="RefSeq" id="WP_050339647.1">
    <property type="nucleotide sequence ID" value="NZ_BJZC01000025.1"/>
</dbReference>
<evidence type="ECO:0000313" key="7">
    <source>
        <dbReference type="Proteomes" id="UP000238378"/>
    </source>
</evidence>
<reference evidence="2" key="4">
    <citation type="journal article" date="2023" name="Front Nutr">
        <title>Lactiplantibacillus pentosus P2020 protects the hyperuricemia and renal inflammation in mice.</title>
        <authorList>
            <person name="Wang Z."/>
            <person name="Song L."/>
            <person name="Li X."/>
            <person name="Xiao Y."/>
            <person name="Huang Y."/>
            <person name="Zhang Y."/>
            <person name="Li J."/>
            <person name="Li M."/>
            <person name="Ren Z."/>
        </authorList>
    </citation>
    <scope>NUCLEOTIDE SEQUENCE</scope>
    <source>
        <strain evidence="2">P2000</strain>
    </source>
</reference>
<dbReference type="Proteomes" id="UP001151834">
    <property type="component" value="Unassembled WGS sequence"/>
</dbReference>
<keyword evidence="7" id="KW-1185">Reference proteome</keyword>
<dbReference type="Pfam" id="PF13460">
    <property type="entry name" value="NAD_binding_10"/>
    <property type="match status" value="1"/>
</dbReference>
<sequence length="215" mass="23145">MKVFVIGAHGQIGKKIVSKLVAQGDQVYAGIRQPEQAEAFEDAGAEPVQFNLMAQPEDLALAFKGMDAIVFSAGSGGQTGYDMTLMIDLDGAVKSMEAAEIAGVKRYVIISAEFTPDRSRWPRALQPYYVAKYYADEWLKTRTQLDYTILQPGTLLNDAGTGQVTVNPEVGGEITRDDVATFTVQALRTPATIGQTIALINGTTPIETAVQQAAK</sequence>
<evidence type="ECO:0000313" key="2">
    <source>
        <dbReference type="EMBL" id="MDF2311718.1"/>
    </source>
</evidence>
<dbReference type="Proteomes" id="UP000238378">
    <property type="component" value="Unassembled WGS sequence"/>
</dbReference>
<dbReference type="SUPFAM" id="SSF51735">
    <property type="entry name" value="NAD(P)-binding Rossmann-fold domains"/>
    <property type="match status" value="1"/>
</dbReference>
<dbReference type="EMBL" id="RDCL01000052">
    <property type="protein sequence ID" value="RMW54951.1"/>
    <property type="molecule type" value="Genomic_DNA"/>
</dbReference>
<dbReference type="GeneID" id="49394800"/>
<evidence type="ECO:0000313" key="8">
    <source>
        <dbReference type="Proteomes" id="UP000276249"/>
    </source>
</evidence>
<dbReference type="PANTHER" id="PTHR15020:SF50">
    <property type="entry name" value="UPF0659 PROTEIN YMR090W"/>
    <property type="match status" value="1"/>
</dbReference>
<evidence type="ECO:0000313" key="6">
    <source>
        <dbReference type="EMBL" id="RMW54951.1"/>
    </source>
</evidence>
<reference evidence="3" key="5">
    <citation type="submission" date="2023-08" db="EMBL/GenBank/DDBJ databases">
        <authorList>
            <person name="Page C.A."/>
            <person name="Perez-Diaz I.M."/>
        </authorList>
    </citation>
    <scope>NUCLEOTIDE SEQUENCE</scope>
    <source>
        <strain evidence="3">7.8.46</strain>
    </source>
</reference>
<dbReference type="AlphaFoldDB" id="A0A2I0Z6Q5"/>
<proteinExistence type="predicted"/>
<dbReference type="EMBL" id="JAPEQV010000002">
    <property type="protein sequence ID" value="MDF2311718.1"/>
    <property type="molecule type" value="Genomic_DNA"/>
</dbReference>
<dbReference type="EMBL" id="JAVLAQ010000001">
    <property type="protein sequence ID" value="MDT6989071.1"/>
    <property type="molecule type" value="Genomic_DNA"/>
</dbReference>
<dbReference type="EMBL" id="RDCJ01000094">
    <property type="protein sequence ID" value="RMW46693.1"/>
    <property type="molecule type" value="Genomic_DNA"/>
</dbReference>
<dbReference type="InterPro" id="IPR036291">
    <property type="entry name" value="NAD(P)-bd_dom_sf"/>
</dbReference>
<dbReference type="OrthoDB" id="9785372at2"/>
<evidence type="ECO:0000313" key="5">
    <source>
        <dbReference type="EMBL" id="RMW46693.1"/>
    </source>
</evidence>
<evidence type="ECO:0000313" key="9">
    <source>
        <dbReference type="Proteomes" id="UP000281061"/>
    </source>
</evidence>
<dbReference type="Gene3D" id="3.40.50.720">
    <property type="entry name" value="NAD(P)-binding Rossmann-like Domain"/>
    <property type="match status" value="1"/>
</dbReference>
<dbReference type="Proteomes" id="UP001267003">
    <property type="component" value="Unassembled WGS sequence"/>
</dbReference>
<dbReference type="EMBL" id="PVOB01000179">
    <property type="protein sequence ID" value="PRO94311.1"/>
    <property type="molecule type" value="Genomic_DNA"/>
</dbReference>
<reference evidence="8 9" key="2">
    <citation type="submission" date="2018-10" db="EMBL/GenBank/DDBJ databases">
        <title>Genome sequences of five Lactobacillus pentosus strains isolated from brines of traditionally fermented spanish-style green table olives and differences between them.</title>
        <authorList>
            <person name="Jimenez Diaz R."/>
        </authorList>
    </citation>
    <scope>NUCLEOTIDE SEQUENCE [LARGE SCALE GENOMIC DNA]</scope>
    <source>
        <strain evidence="5 8">IG10</strain>
        <strain evidence="6 9">IG8</strain>
    </source>
</reference>
<evidence type="ECO:0000313" key="4">
    <source>
        <dbReference type="EMBL" id="PRO94311.1"/>
    </source>
</evidence>
<comment type="caution">
    <text evidence="2">The sequence shown here is derived from an EMBL/GenBank/DDBJ whole genome shotgun (WGS) entry which is preliminary data.</text>
</comment>
<evidence type="ECO:0000259" key="1">
    <source>
        <dbReference type="Pfam" id="PF13460"/>
    </source>
</evidence>
<organism evidence="2 10">
    <name type="scientific">Lactiplantibacillus pentosus</name>
    <name type="common">Lactobacillus pentosus</name>
    <dbReference type="NCBI Taxonomy" id="1589"/>
    <lineage>
        <taxon>Bacteria</taxon>
        <taxon>Bacillati</taxon>
        <taxon>Bacillota</taxon>
        <taxon>Bacilli</taxon>
        <taxon>Lactobacillales</taxon>
        <taxon>Lactobacillaceae</taxon>
        <taxon>Lactiplantibacillus</taxon>
    </lineage>
</organism>
<dbReference type="PANTHER" id="PTHR15020">
    <property type="entry name" value="FLAVIN REDUCTASE-RELATED"/>
    <property type="match status" value="1"/>
</dbReference>
<feature type="domain" description="NAD(P)-binding" evidence="1">
    <location>
        <begin position="7"/>
        <end position="190"/>
    </location>
</feature>
<name>A0A2I0Z6Q5_LACPE</name>
<dbReference type="InterPro" id="IPR016040">
    <property type="entry name" value="NAD(P)-bd_dom"/>
</dbReference>
<gene>
    <name evidence="4" type="ORF">C6Y08_10370</name>
    <name evidence="6" type="ORF">D6U17_08600</name>
    <name evidence="5" type="ORF">D6U18_09470</name>
    <name evidence="2" type="ORF">OOJ94_02645</name>
    <name evidence="3" type="ORF">RI536_02995</name>
</gene>
<reference evidence="2" key="3">
    <citation type="submission" date="2022-11" db="EMBL/GenBank/DDBJ databases">
        <authorList>
            <person name="Wang Z."/>
        </authorList>
    </citation>
    <scope>NUCLEOTIDE SEQUENCE</scope>
    <source>
        <strain evidence="2">P2000</strain>
    </source>
</reference>
<evidence type="ECO:0000313" key="10">
    <source>
        <dbReference type="Proteomes" id="UP001151834"/>
    </source>
</evidence>
<reference evidence="4 7" key="1">
    <citation type="submission" date="2018-03" db="EMBL/GenBank/DDBJ databases">
        <title>Draft Genome Sequences of six Lactobacillus pentosus Strains Isolated from Brines of Traditionally Fermented Spanish-Style Green Table Olives.</title>
        <authorList>
            <person name="Calero-Delgado B."/>
            <person name="Martin-Platero A.M."/>
            <person name="Perez-Pulido A.J."/>
            <person name="Benitez-Cabello A."/>
            <person name="Casimiro-Soriguer C.S."/>
            <person name="Martinez-Bueno M."/>
            <person name="Arroyo-Lopez F.N."/>
            <person name="Rodriguez-Gomez F."/>
            <person name="Bautista-Gallego J."/>
            <person name="Garrido-Fernandez A."/>
            <person name="Jimenez-Diaz R."/>
        </authorList>
    </citation>
    <scope>NUCLEOTIDE SEQUENCE [LARGE SCALE GENOMIC DNA]</scope>
    <source>
        <strain evidence="4 7">IG2</strain>
    </source>
</reference>
<evidence type="ECO:0000313" key="3">
    <source>
        <dbReference type="EMBL" id="MDT6989071.1"/>
    </source>
</evidence>